<evidence type="ECO:0000256" key="7">
    <source>
        <dbReference type="ARBA" id="ARBA00022833"/>
    </source>
</evidence>
<dbReference type="PRINTS" id="PR00932">
    <property type="entry name" value="AMINO1PTASE"/>
</dbReference>
<comment type="similarity">
    <text evidence="2 9">Belongs to the peptidase M18 family.</text>
</comment>
<dbReference type="EMBL" id="CP034456">
    <property type="protein sequence ID" value="QBM86064.1"/>
    <property type="molecule type" value="Genomic_DNA"/>
</dbReference>
<keyword evidence="5 9" id="KW-0479">Metal-binding</keyword>
<dbReference type="Gene3D" id="3.40.630.10">
    <property type="entry name" value="Zn peptidases"/>
    <property type="match status" value="1"/>
</dbReference>
<accession>A0A4P6XKI0</accession>
<evidence type="ECO:0000256" key="5">
    <source>
        <dbReference type="ARBA" id="ARBA00022723"/>
    </source>
</evidence>
<proteinExistence type="inferred from homology"/>
<evidence type="ECO:0000256" key="9">
    <source>
        <dbReference type="RuleBase" id="RU004386"/>
    </source>
</evidence>
<keyword evidence="7 9" id="KW-0862">Zinc</keyword>
<reference evidence="12" key="1">
    <citation type="submission" date="2019-03" db="EMBL/GenBank/DDBJ databases">
        <title>Snf2 controls pulcherriminic acid biosynthesis and connects pigmentation and antifungal activity of the yeast Metschnikowia pulcherrima.</title>
        <authorList>
            <person name="Gore-Lloyd D."/>
            <person name="Sumann I."/>
            <person name="Brachmann A.O."/>
            <person name="Schneeberger K."/>
            <person name="Ortiz-Merino R.A."/>
            <person name="Moreno-Beltran M."/>
            <person name="Schlaefli M."/>
            <person name="Kirner P."/>
            <person name="Santos Kron A."/>
            <person name="Wolfe K.H."/>
            <person name="Piel J."/>
            <person name="Ahrens C.H."/>
            <person name="Henk D."/>
            <person name="Freimoser F.M."/>
        </authorList>
    </citation>
    <scope>NUCLEOTIDE SEQUENCE [LARGE SCALE GENOMIC DNA]</scope>
    <source>
        <strain evidence="12">APC 1.2</strain>
    </source>
</reference>
<evidence type="ECO:0000256" key="3">
    <source>
        <dbReference type="ARBA" id="ARBA00022438"/>
    </source>
</evidence>
<feature type="compositionally biased region" description="Acidic residues" evidence="10">
    <location>
        <begin position="19"/>
        <end position="29"/>
    </location>
</feature>
<dbReference type="STRING" id="2163413.A0A4P6XKI0"/>
<dbReference type="Pfam" id="PF02127">
    <property type="entry name" value="Peptidase_M18"/>
    <property type="match status" value="1"/>
</dbReference>
<protein>
    <submittedName>
        <fullName evidence="11">Aminopeptidase I</fullName>
    </submittedName>
</protein>
<dbReference type="PANTHER" id="PTHR28570">
    <property type="entry name" value="ASPARTYL AMINOPEPTIDASE"/>
    <property type="match status" value="1"/>
</dbReference>
<gene>
    <name evidence="11" type="primary">MPUL0A06980</name>
    <name evidence="11" type="ORF">METSCH_A06980</name>
</gene>
<dbReference type="GO" id="GO:0006508">
    <property type="term" value="P:proteolysis"/>
    <property type="evidence" value="ECO:0007669"/>
    <property type="project" value="UniProtKB-KW"/>
</dbReference>
<evidence type="ECO:0000256" key="6">
    <source>
        <dbReference type="ARBA" id="ARBA00022801"/>
    </source>
</evidence>
<comment type="cofactor">
    <cofactor evidence="1">
        <name>Zn(2+)</name>
        <dbReference type="ChEBI" id="CHEBI:29105"/>
    </cofactor>
</comment>
<evidence type="ECO:0000256" key="10">
    <source>
        <dbReference type="SAM" id="MobiDB-lite"/>
    </source>
</evidence>
<dbReference type="PANTHER" id="PTHR28570:SF4">
    <property type="entry name" value="VACUOLAR AMINOPEPTIDASE 1"/>
    <property type="match status" value="1"/>
</dbReference>
<name>A0A4P6XKI0_9ASCO</name>
<evidence type="ECO:0000256" key="1">
    <source>
        <dbReference type="ARBA" id="ARBA00001947"/>
    </source>
</evidence>
<dbReference type="SUPFAM" id="SSF53187">
    <property type="entry name" value="Zn-dependent exopeptidases"/>
    <property type="match status" value="1"/>
</dbReference>
<dbReference type="Proteomes" id="UP000292447">
    <property type="component" value="Chromosome I"/>
</dbReference>
<evidence type="ECO:0000256" key="2">
    <source>
        <dbReference type="ARBA" id="ARBA00008290"/>
    </source>
</evidence>
<dbReference type="GO" id="GO:0000324">
    <property type="term" value="C:fungal-type vacuole"/>
    <property type="evidence" value="ECO:0007669"/>
    <property type="project" value="TreeGrafter"/>
</dbReference>
<organism evidence="11 12">
    <name type="scientific">Metschnikowia aff. pulcherrima</name>
    <dbReference type="NCBI Taxonomy" id="2163413"/>
    <lineage>
        <taxon>Eukaryota</taxon>
        <taxon>Fungi</taxon>
        <taxon>Dikarya</taxon>
        <taxon>Ascomycota</taxon>
        <taxon>Saccharomycotina</taxon>
        <taxon>Pichiomycetes</taxon>
        <taxon>Metschnikowiaceae</taxon>
        <taxon>Metschnikowia</taxon>
    </lineage>
</organism>
<keyword evidence="3 9" id="KW-0031">Aminopeptidase</keyword>
<dbReference type="GO" id="GO:0008270">
    <property type="term" value="F:zinc ion binding"/>
    <property type="evidence" value="ECO:0007669"/>
    <property type="project" value="InterPro"/>
</dbReference>
<dbReference type="AlphaFoldDB" id="A0A4P6XKI0"/>
<evidence type="ECO:0000256" key="4">
    <source>
        <dbReference type="ARBA" id="ARBA00022670"/>
    </source>
</evidence>
<dbReference type="SUPFAM" id="SSF101821">
    <property type="entry name" value="Aminopeptidase/glucanase lid domain"/>
    <property type="match status" value="1"/>
</dbReference>
<keyword evidence="12" id="KW-1185">Reference proteome</keyword>
<dbReference type="Gene3D" id="2.30.250.10">
    <property type="entry name" value="Aminopeptidase i, Domain 2"/>
    <property type="match status" value="1"/>
</dbReference>
<feature type="region of interest" description="Disordered" evidence="10">
    <location>
        <begin position="1"/>
        <end position="29"/>
    </location>
</feature>
<keyword evidence="6 9" id="KW-0378">Hydrolase</keyword>
<evidence type="ECO:0000313" key="12">
    <source>
        <dbReference type="Proteomes" id="UP000292447"/>
    </source>
</evidence>
<sequence length="534" mass="58472">MRGFTDTCKEMQEGQVLSSEDEQDMETESDSGMEASYGAFERDLSDKKVHASKVQHRCNRYAPQFIQEGLIPSFFDEHCSNYMTFTDDNPTTYHAIAHCSQILENAGFEYKAESENFGFVSSGGRFYIKRGGQSLVACVVGKNWMPANGIAAIGCHIDALTLKLKPCSVKRNVHGYQLLGVAPYSGALNNLWLDRDLGIGGFVLFRDRLSGKIGSKLVSSGRHAICRIPSLAPHFGVDSASVLNKETNMVPVMGFSTDGAIATEDEKTSPLYGKHSIVLLRYVAKLADIKVSQILLIDMDLYDVQPAARGGISNEFMFAPRIDDRLCAYSAVHALTDYSRQIGFNDDDGFLMVLLANHEEIGSATRTGAKAKLLNSVLERVLVSKKFNTTESLVVFANSIILSADVTHALNPNFVESYLTGHSPLPNKGLVLKMDSNGHVMTDLTGVALMNSIAKKNGLTLQQFQVRNDKPSGGTIGPMLAIDTGARVIDVGLAQLSMHSVRAAAGFKEPGIGVLTFECFFRCWREAFRELDYN</sequence>
<evidence type="ECO:0000313" key="11">
    <source>
        <dbReference type="EMBL" id="QBM86064.1"/>
    </source>
</evidence>
<keyword evidence="4 9" id="KW-0645">Protease</keyword>
<keyword evidence="8 9" id="KW-0482">Metalloprotease</keyword>
<dbReference type="InterPro" id="IPR001948">
    <property type="entry name" value="Peptidase_M18"/>
</dbReference>
<evidence type="ECO:0000256" key="8">
    <source>
        <dbReference type="ARBA" id="ARBA00023049"/>
    </source>
</evidence>
<dbReference type="GO" id="GO:0070006">
    <property type="term" value="F:metalloaminopeptidase activity"/>
    <property type="evidence" value="ECO:0007669"/>
    <property type="project" value="TreeGrafter"/>
</dbReference>
<dbReference type="InterPro" id="IPR023358">
    <property type="entry name" value="Peptidase_M18_dom2"/>
</dbReference>